<dbReference type="InterPro" id="IPR050204">
    <property type="entry name" value="AraC_XylS_family_regulators"/>
</dbReference>
<dbReference type="InterPro" id="IPR018060">
    <property type="entry name" value="HTH_AraC"/>
</dbReference>
<keyword evidence="2" id="KW-0238">DNA-binding</keyword>
<dbReference type="SUPFAM" id="SSF46689">
    <property type="entry name" value="Homeodomain-like"/>
    <property type="match status" value="1"/>
</dbReference>
<gene>
    <name evidence="5" type="ORF">AB0K36_04885</name>
</gene>
<dbReference type="RefSeq" id="WP_364588337.1">
    <property type="nucleotide sequence ID" value="NZ_JBFAQK010000003.1"/>
</dbReference>
<dbReference type="PRINTS" id="PR00032">
    <property type="entry name" value="HTHARAC"/>
</dbReference>
<sequence>MLVAEFSTDVVEAPERFAVWEEATNRSHMRNRLRSNDRDDFRAELRVLNLGEVQVSAVAYPHLEIARTAKLIRQSDPEVYQINYFLAGKGAVSLDGGDTALSVGDLVVMDSSRPYQGDVHAVPGGWSHVTVQCPRGLLPLPEKTVRSLLGVPISGRHGMGGVFARWVTDLNTRAHEFTPADVPTLTSVTVDLLASVVARYQEAEDAMSPEARRSVLQARIHDFVRQRLADPDLTPETIAAAHGISTRHLYTLFREQGLTVAAWIRERRLECCRRDLADPRLLSCTIQAVAARWGFSDPAHFSRIFRRACGMTPTDYRRHVVQERTTTVQR</sequence>
<dbReference type="PANTHER" id="PTHR46796:SF6">
    <property type="entry name" value="ARAC SUBFAMILY"/>
    <property type="match status" value="1"/>
</dbReference>
<protein>
    <submittedName>
        <fullName evidence="5">Helix-turn-helix domain-containing protein</fullName>
    </submittedName>
</protein>
<dbReference type="Proteomes" id="UP001552521">
    <property type="component" value="Unassembled WGS sequence"/>
</dbReference>
<dbReference type="SMART" id="SM00342">
    <property type="entry name" value="HTH_ARAC"/>
    <property type="match status" value="1"/>
</dbReference>
<dbReference type="SUPFAM" id="SSF51215">
    <property type="entry name" value="Regulatory protein AraC"/>
    <property type="match status" value="1"/>
</dbReference>
<keyword evidence="6" id="KW-1185">Reference proteome</keyword>
<dbReference type="PROSITE" id="PS01124">
    <property type="entry name" value="HTH_ARAC_FAMILY_2"/>
    <property type="match status" value="1"/>
</dbReference>
<dbReference type="InterPro" id="IPR020449">
    <property type="entry name" value="Tscrpt_reg_AraC-type_HTH"/>
</dbReference>
<evidence type="ECO:0000256" key="1">
    <source>
        <dbReference type="ARBA" id="ARBA00023015"/>
    </source>
</evidence>
<evidence type="ECO:0000259" key="4">
    <source>
        <dbReference type="PROSITE" id="PS01124"/>
    </source>
</evidence>
<dbReference type="InterPro" id="IPR035418">
    <property type="entry name" value="AraC-bd_2"/>
</dbReference>
<evidence type="ECO:0000313" key="6">
    <source>
        <dbReference type="Proteomes" id="UP001552521"/>
    </source>
</evidence>
<dbReference type="InterPro" id="IPR009057">
    <property type="entry name" value="Homeodomain-like_sf"/>
</dbReference>
<evidence type="ECO:0000313" key="5">
    <source>
        <dbReference type="EMBL" id="MEV4680111.1"/>
    </source>
</evidence>
<keyword evidence="3" id="KW-0804">Transcription</keyword>
<proteinExistence type="predicted"/>
<feature type="domain" description="HTH araC/xylS-type" evidence="4">
    <location>
        <begin position="218"/>
        <end position="319"/>
    </location>
</feature>
<evidence type="ECO:0000256" key="3">
    <source>
        <dbReference type="ARBA" id="ARBA00023163"/>
    </source>
</evidence>
<dbReference type="Pfam" id="PF14525">
    <property type="entry name" value="AraC_binding_2"/>
    <property type="match status" value="1"/>
</dbReference>
<dbReference type="PANTHER" id="PTHR46796">
    <property type="entry name" value="HTH-TYPE TRANSCRIPTIONAL ACTIVATOR RHAS-RELATED"/>
    <property type="match status" value="1"/>
</dbReference>
<comment type="caution">
    <text evidence="5">The sequence shown here is derived from an EMBL/GenBank/DDBJ whole genome shotgun (WGS) entry which is preliminary data.</text>
</comment>
<dbReference type="Pfam" id="PF12833">
    <property type="entry name" value="HTH_18"/>
    <property type="match status" value="1"/>
</dbReference>
<dbReference type="Gene3D" id="1.10.10.60">
    <property type="entry name" value="Homeodomain-like"/>
    <property type="match status" value="1"/>
</dbReference>
<evidence type="ECO:0000256" key="2">
    <source>
        <dbReference type="ARBA" id="ARBA00023125"/>
    </source>
</evidence>
<reference evidence="5 6" key="1">
    <citation type="submission" date="2024-06" db="EMBL/GenBank/DDBJ databases">
        <title>The Natural Products Discovery Center: Release of the First 8490 Sequenced Strains for Exploring Actinobacteria Biosynthetic Diversity.</title>
        <authorList>
            <person name="Kalkreuter E."/>
            <person name="Kautsar S.A."/>
            <person name="Yang D."/>
            <person name="Bader C.D."/>
            <person name="Teijaro C.N."/>
            <person name="Fluegel L."/>
            <person name="Davis C.M."/>
            <person name="Simpson J.R."/>
            <person name="Lauterbach L."/>
            <person name="Steele A.D."/>
            <person name="Gui C."/>
            <person name="Meng S."/>
            <person name="Li G."/>
            <person name="Viehrig K."/>
            <person name="Ye F."/>
            <person name="Su P."/>
            <person name="Kiefer A.F."/>
            <person name="Nichols A."/>
            <person name="Cepeda A.J."/>
            <person name="Yan W."/>
            <person name="Fan B."/>
            <person name="Jiang Y."/>
            <person name="Adhikari A."/>
            <person name="Zheng C.-J."/>
            <person name="Schuster L."/>
            <person name="Cowan T.M."/>
            <person name="Smanski M.J."/>
            <person name="Chevrette M.G."/>
            <person name="De Carvalho L.P.S."/>
            <person name="Shen B."/>
        </authorList>
    </citation>
    <scope>NUCLEOTIDE SEQUENCE [LARGE SCALE GENOMIC DNA]</scope>
    <source>
        <strain evidence="5 6">NPDC049344</strain>
    </source>
</reference>
<name>A0ABV3HNR9_9ACTN</name>
<keyword evidence="1" id="KW-0805">Transcription regulation</keyword>
<dbReference type="EMBL" id="JBFAQK010000003">
    <property type="protein sequence ID" value="MEV4680111.1"/>
    <property type="molecule type" value="Genomic_DNA"/>
</dbReference>
<accession>A0ABV3HNR9</accession>
<dbReference type="InterPro" id="IPR037923">
    <property type="entry name" value="HTH-like"/>
</dbReference>
<organism evidence="5 6">
    <name type="scientific">Streptomyces kurssanovii</name>
    <dbReference type="NCBI Taxonomy" id="67312"/>
    <lineage>
        <taxon>Bacteria</taxon>
        <taxon>Bacillati</taxon>
        <taxon>Actinomycetota</taxon>
        <taxon>Actinomycetes</taxon>
        <taxon>Kitasatosporales</taxon>
        <taxon>Streptomycetaceae</taxon>
        <taxon>Streptomyces</taxon>
    </lineage>
</organism>